<dbReference type="PANTHER" id="PTHR28208:SF3">
    <property type="entry name" value="PHOSPHATIDATE PHOSPHATASE APP1"/>
    <property type="match status" value="1"/>
</dbReference>
<evidence type="ECO:0000313" key="3">
    <source>
        <dbReference type="Proteomes" id="UP000837803"/>
    </source>
</evidence>
<sequence length="352" mass="40588">MALTTLTKTLHRNWDNLVDRLRWGHDKPIDVANYIGFGRPDYLYLTGRVLRDRGIGRDERDQLFHNLVNNFKRFNSREIDDAEVEITWGNEVFKRTTDSEGYFHIEHRCEPDNAPHFDDLLWQEASVRVVRTPLNGRVDHLSHSDVIVPREAEFGIISDIDDTILKTDVTSRFKLKTMVHTLLKNAGNRHAFEGVSDFYEALQGGPDAKGSNPFFYVSNSPWNLYDLLLDFLHLNHLPRGPVLLRDFGLPAEDTVQSYQTHKADMVDKILSTYPHLPFILLGDSGEHDTDIYLEAAKNNPDRILCIYIRDVQHEKRAQRIEDLIEDISTINVKLVSSYEEAAEHARANGWIV</sequence>
<dbReference type="Pfam" id="PF09949">
    <property type="entry name" value="APP1_cat"/>
    <property type="match status" value="1"/>
</dbReference>
<evidence type="ECO:0000259" key="1">
    <source>
        <dbReference type="Pfam" id="PF09949"/>
    </source>
</evidence>
<reference evidence="2" key="1">
    <citation type="submission" date="2021-12" db="EMBL/GenBank/DDBJ databases">
        <authorList>
            <person name="Rodrigo-Torres L."/>
            <person name="Arahal R. D."/>
            <person name="Lucena T."/>
        </authorList>
    </citation>
    <scope>NUCLEOTIDE SEQUENCE</scope>
    <source>
        <strain evidence="2">CECT 8419</strain>
    </source>
</reference>
<dbReference type="RefSeq" id="WP_238751627.1">
    <property type="nucleotide sequence ID" value="NZ_CAKLPZ010000003.1"/>
</dbReference>
<name>A0ABM9B3H1_9BACT</name>
<dbReference type="PANTHER" id="PTHR28208">
    <property type="entry name" value="PHOSPHATIDATE PHOSPHATASE APP1"/>
    <property type="match status" value="1"/>
</dbReference>
<comment type="caution">
    <text evidence="2">The sequence shown here is derived from an EMBL/GenBank/DDBJ whole genome shotgun (WGS) entry which is preliminary data.</text>
</comment>
<dbReference type="Proteomes" id="UP000837803">
    <property type="component" value="Unassembled WGS sequence"/>
</dbReference>
<protein>
    <recommendedName>
        <fullName evidence="1">Phosphatidate phosphatase APP1 catalytic domain-containing protein</fullName>
    </recommendedName>
</protein>
<dbReference type="EMBL" id="CAKLPZ010000003">
    <property type="protein sequence ID" value="CAH1001777.1"/>
    <property type="molecule type" value="Genomic_DNA"/>
</dbReference>
<dbReference type="InterPro" id="IPR019236">
    <property type="entry name" value="APP1_cat"/>
</dbReference>
<feature type="domain" description="Phosphatidate phosphatase APP1 catalytic" evidence="1">
    <location>
        <begin position="154"/>
        <end position="310"/>
    </location>
</feature>
<organism evidence="2 3">
    <name type="scientific">Neolewinella maritima</name>
    <dbReference type="NCBI Taxonomy" id="1383882"/>
    <lineage>
        <taxon>Bacteria</taxon>
        <taxon>Pseudomonadati</taxon>
        <taxon>Bacteroidota</taxon>
        <taxon>Saprospiria</taxon>
        <taxon>Saprospirales</taxon>
        <taxon>Lewinellaceae</taxon>
        <taxon>Neolewinella</taxon>
    </lineage>
</organism>
<proteinExistence type="predicted"/>
<dbReference type="InterPro" id="IPR052935">
    <property type="entry name" value="Mg2+_PAP"/>
</dbReference>
<accession>A0ABM9B3H1</accession>
<gene>
    <name evidence="2" type="ORF">LEM8419_02683</name>
</gene>
<evidence type="ECO:0000313" key="2">
    <source>
        <dbReference type="EMBL" id="CAH1001777.1"/>
    </source>
</evidence>
<keyword evidence="3" id="KW-1185">Reference proteome</keyword>